<evidence type="ECO:0000256" key="5">
    <source>
        <dbReference type="ARBA" id="ARBA00022960"/>
    </source>
</evidence>
<keyword evidence="3" id="KW-1003">Cell membrane</keyword>
<feature type="transmembrane region" description="Helical" evidence="8">
    <location>
        <begin position="6"/>
        <end position="27"/>
    </location>
</feature>
<name>A0A1F4WLW1_UNCKA</name>
<organism evidence="9 10">
    <name type="scientific">candidate division WWE3 bacterium RIFOXYC1_FULL_39_7</name>
    <dbReference type="NCBI Taxonomy" id="1802643"/>
    <lineage>
        <taxon>Bacteria</taxon>
        <taxon>Katanobacteria</taxon>
    </lineage>
</organism>
<dbReference type="Proteomes" id="UP000179113">
    <property type="component" value="Unassembled WGS sequence"/>
</dbReference>
<evidence type="ECO:0000256" key="1">
    <source>
        <dbReference type="ARBA" id="ARBA00004651"/>
    </source>
</evidence>
<dbReference type="Pfam" id="PF04093">
    <property type="entry name" value="MreD"/>
    <property type="match status" value="1"/>
</dbReference>
<evidence type="ECO:0000256" key="8">
    <source>
        <dbReference type="SAM" id="Phobius"/>
    </source>
</evidence>
<evidence type="ECO:0000256" key="7">
    <source>
        <dbReference type="ARBA" id="ARBA00023136"/>
    </source>
</evidence>
<dbReference type="EMBL" id="MEWA01000006">
    <property type="protein sequence ID" value="OGC70417.1"/>
    <property type="molecule type" value="Genomic_DNA"/>
</dbReference>
<gene>
    <name evidence="9" type="ORF">A2415_01295</name>
</gene>
<keyword evidence="5" id="KW-0133">Cell shape</keyword>
<feature type="transmembrane region" description="Helical" evidence="8">
    <location>
        <begin position="64"/>
        <end position="87"/>
    </location>
</feature>
<comment type="similarity">
    <text evidence="2">Belongs to the MreD family.</text>
</comment>
<protein>
    <submittedName>
        <fullName evidence="9">Uncharacterized protein</fullName>
    </submittedName>
</protein>
<keyword evidence="6 8" id="KW-1133">Transmembrane helix</keyword>
<sequence>MKKILLLSLTGIILIIMQTSFFSVLFGNEVNPNLVFAFCFAFLLLDDLDSALMSGLVFGTLFDILSGTTIGFTTLILILAIYGGYLFNKQVLRGKRSYILMLILSTYLYQIINMRYFYFTLSQITGLILTAVACLGFTVLIANYANYKRKTIV</sequence>
<proteinExistence type="inferred from homology"/>
<evidence type="ECO:0000313" key="10">
    <source>
        <dbReference type="Proteomes" id="UP000179113"/>
    </source>
</evidence>
<keyword evidence="4 8" id="KW-0812">Transmembrane</keyword>
<comment type="caution">
    <text evidence="9">The sequence shown here is derived from an EMBL/GenBank/DDBJ whole genome shotgun (WGS) entry which is preliminary data.</text>
</comment>
<feature type="transmembrane region" description="Helical" evidence="8">
    <location>
        <begin position="99"/>
        <end position="118"/>
    </location>
</feature>
<dbReference type="InterPro" id="IPR007227">
    <property type="entry name" value="Cell_shape_determining_MreD"/>
</dbReference>
<accession>A0A1F4WLW1</accession>
<evidence type="ECO:0000313" key="9">
    <source>
        <dbReference type="EMBL" id="OGC70417.1"/>
    </source>
</evidence>
<dbReference type="AlphaFoldDB" id="A0A1F4WLW1"/>
<reference evidence="9 10" key="1">
    <citation type="journal article" date="2016" name="Nat. Commun.">
        <title>Thousands of microbial genomes shed light on interconnected biogeochemical processes in an aquifer system.</title>
        <authorList>
            <person name="Anantharaman K."/>
            <person name="Brown C.T."/>
            <person name="Hug L.A."/>
            <person name="Sharon I."/>
            <person name="Castelle C.J."/>
            <person name="Probst A.J."/>
            <person name="Thomas B.C."/>
            <person name="Singh A."/>
            <person name="Wilkins M.J."/>
            <person name="Karaoz U."/>
            <person name="Brodie E.L."/>
            <person name="Williams K.H."/>
            <person name="Hubbard S.S."/>
            <person name="Banfield J.F."/>
        </authorList>
    </citation>
    <scope>NUCLEOTIDE SEQUENCE [LARGE SCALE GENOMIC DNA]</scope>
</reference>
<evidence type="ECO:0000256" key="4">
    <source>
        <dbReference type="ARBA" id="ARBA00022692"/>
    </source>
</evidence>
<dbReference type="GO" id="GO:0008360">
    <property type="term" value="P:regulation of cell shape"/>
    <property type="evidence" value="ECO:0007669"/>
    <property type="project" value="UniProtKB-KW"/>
</dbReference>
<evidence type="ECO:0000256" key="3">
    <source>
        <dbReference type="ARBA" id="ARBA00022475"/>
    </source>
</evidence>
<dbReference type="GO" id="GO:0005886">
    <property type="term" value="C:plasma membrane"/>
    <property type="evidence" value="ECO:0007669"/>
    <property type="project" value="UniProtKB-SubCell"/>
</dbReference>
<evidence type="ECO:0000256" key="2">
    <source>
        <dbReference type="ARBA" id="ARBA00007776"/>
    </source>
</evidence>
<evidence type="ECO:0000256" key="6">
    <source>
        <dbReference type="ARBA" id="ARBA00022989"/>
    </source>
</evidence>
<feature type="transmembrane region" description="Helical" evidence="8">
    <location>
        <begin position="124"/>
        <end position="145"/>
    </location>
</feature>
<keyword evidence="7 8" id="KW-0472">Membrane</keyword>
<comment type="subcellular location">
    <subcellularLocation>
        <location evidence="1">Cell membrane</location>
        <topology evidence="1">Multi-pass membrane protein</topology>
    </subcellularLocation>
</comment>